<evidence type="ECO:0008006" key="3">
    <source>
        <dbReference type="Google" id="ProtNLM"/>
    </source>
</evidence>
<dbReference type="AlphaFoldDB" id="A0A7D3XH87"/>
<dbReference type="EMBL" id="CP041345">
    <property type="protein sequence ID" value="QKG80457.1"/>
    <property type="molecule type" value="Genomic_DNA"/>
</dbReference>
<proteinExistence type="predicted"/>
<evidence type="ECO:0000313" key="2">
    <source>
        <dbReference type="Proteomes" id="UP000500961"/>
    </source>
</evidence>
<protein>
    <recommendedName>
        <fullName evidence="3">TfoX/Sxy family protein</fullName>
    </recommendedName>
</protein>
<name>A0A7D3XH87_9BACT</name>
<evidence type="ECO:0000313" key="1">
    <source>
        <dbReference type="EMBL" id="QKG80457.1"/>
    </source>
</evidence>
<gene>
    <name evidence="1" type="ORF">FHG85_09330</name>
</gene>
<sequence length="97" mass="11352">MNPFDALKERLLQIDGVEESTIMRKPCLRFNGDFLAMYLEKNNAIVIKTKPQLVKKYIDQGIASPFNITGRNFKEWIQLDQEFHNLAYDIITESIQM</sequence>
<keyword evidence="2" id="KW-1185">Reference proteome</keyword>
<dbReference type="Proteomes" id="UP000500961">
    <property type="component" value="Chromosome"/>
</dbReference>
<dbReference type="RefSeq" id="WP_173075197.1">
    <property type="nucleotide sequence ID" value="NZ_CP041345.1"/>
</dbReference>
<dbReference type="KEGG" id="ttz:FHG85_09330"/>
<accession>A0A7D3XH87</accession>
<organism evidence="1 2">
    <name type="scientific">Tenuifilum thalassicum</name>
    <dbReference type="NCBI Taxonomy" id="2590900"/>
    <lineage>
        <taxon>Bacteria</taxon>
        <taxon>Pseudomonadati</taxon>
        <taxon>Bacteroidota</taxon>
        <taxon>Bacteroidia</taxon>
        <taxon>Bacteroidales</taxon>
        <taxon>Tenuifilaceae</taxon>
        <taxon>Tenuifilum</taxon>
    </lineage>
</organism>
<reference evidence="1 2" key="1">
    <citation type="submission" date="2019-07" db="EMBL/GenBank/DDBJ databases">
        <title>Thalassofilum flectens gen. nov., sp. nov., a novel moderate thermophilic anaerobe from a shallow sea hot spring in Kunashir Island (Russia), representing a new family in the order Bacteroidales, and proposal of Thalassofilacea fam. nov.</title>
        <authorList>
            <person name="Kochetkova T.V."/>
            <person name="Podosokorskaya O.A."/>
            <person name="Novikov A."/>
            <person name="Elcheninov A.G."/>
            <person name="Toshchakov S.V."/>
            <person name="Kublanov I.V."/>
        </authorList>
    </citation>
    <scope>NUCLEOTIDE SEQUENCE [LARGE SCALE GENOMIC DNA]</scope>
    <source>
        <strain evidence="1 2">38-H</strain>
    </source>
</reference>